<accession>A0A2P6R0E3</accession>
<dbReference type="Proteomes" id="UP000238479">
    <property type="component" value="Chromosome 4"/>
</dbReference>
<sequence>MSKSERNCREDFLTQMMILPPTLIIVIRISTSTQQMISAAKKKLPCWQECDLSFTREDSTSWSTVLHPMVTQMVRFYFRLDYIKLQNGVKAQTQIDEE</sequence>
<evidence type="ECO:0000313" key="2">
    <source>
        <dbReference type="Proteomes" id="UP000238479"/>
    </source>
</evidence>
<keyword evidence="2" id="KW-1185">Reference proteome</keyword>
<dbReference type="Gramene" id="PRQ39893">
    <property type="protein sequence ID" value="PRQ39893"/>
    <property type="gene ID" value="RchiOBHm_Chr4g0430191"/>
</dbReference>
<dbReference type="AlphaFoldDB" id="A0A2P6R0E3"/>
<proteinExistence type="predicted"/>
<name>A0A2P6R0E3_ROSCH</name>
<gene>
    <name evidence="1" type="ORF">RchiOBHm_Chr4g0430191</name>
</gene>
<dbReference type="EMBL" id="PDCK01000042">
    <property type="protein sequence ID" value="PRQ39893.1"/>
    <property type="molecule type" value="Genomic_DNA"/>
</dbReference>
<reference evidence="1 2" key="1">
    <citation type="journal article" date="2018" name="Nat. Genet.">
        <title>The Rosa genome provides new insights in the design of modern roses.</title>
        <authorList>
            <person name="Bendahmane M."/>
        </authorList>
    </citation>
    <scope>NUCLEOTIDE SEQUENCE [LARGE SCALE GENOMIC DNA]</scope>
    <source>
        <strain evidence="2">cv. Old Blush</strain>
    </source>
</reference>
<comment type="caution">
    <text evidence="1">The sequence shown here is derived from an EMBL/GenBank/DDBJ whole genome shotgun (WGS) entry which is preliminary data.</text>
</comment>
<evidence type="ECO:0000313" key="1">
    <source>
        <dbReference type="EMBL" id="PRQ39893.1"/>
    </source>
</evidence>
<protein>
    <submittedName>
        <fullName evidence="1">Uncharacterized protein</fullName>
    </submittedName>
</protein>
<organism evidence="1 2">
    <name type="scientific">Rosa chinensis</name>
    <name type="common">China rose</name>
    <dbReference type="NCBI Taxonomy" id="74649"/>
    <lineage>
        <taxon>Eukaryota</taxon>
        <taxon>Viridiplantae</taxon>
        <taxon>Streptophyta</taxon>
        <taxon>Embryophyta</taxon>
        <taxon>Tracheophyta</taxon>
        <taxon>Spermatophyta</taxon>
        <taxon>Magnoliopsida</taxon>
        <taxon>eudicotyledons</taxon>
        <taxon>Gunneridae</taxon>
        <taxon>Pentapetalae</taxon>
        <taxon>rosids</taxon>
        <taxon>fabids</taxon>
        <taxon>Rosales</taxon>
        <taxon>Rosaceae</taxon>
        <taxon>Rosoideae</taxon>
        <taxon>Rosoideae incertae sedis</taxon>
        <taxon>Rosa</taxon>
    </lineage>
</organism>